<sequence length="241" mass="26937">MLHGYMPSIYLRALNAVEHHGSSFQAIMNSINSSSVMDPQRPAAGYSIMFDHELQEHQDLKDHQMNYELGRNVITSNRNRTLVSDSSKNLFPNQSLDSSFISWSERRKKEKLLDSLLHRSAQTAATDGKTLALIGASGNGGDQDVDSSVIYTEGCHSMPPSELVKDAHEAHPWLFQIKNIEIHAEGPYDEKPLSMKDALLLCYDVELGAFEDESSNVRVQNGLRKSKTPPNSPDFVYISDD</sequence>
<organism evidence="2 3">
    <name type="scientific">Zingiber officinale</name>
    <name type="common">Ginger</name>
    <name type="synonym">Amomum zingiber</name>
    <dbReference type="NCBI Taxonomy" id="94328"/>
    <lineage>
        <taxon>Eukaryota</taxon>
        <taxon>Viridiplantae</taxon>
        <taxon>Streptophyta</taxon>
        <taxon>Embryophyta</taxon>
        <taxon>Tracheophyta</taxon>
        <taxon>Spermatophyta</taxon>
        <taxon>Magnoliopsida</taxon>
        <taxon>Liliopsida</taxon>
        <taxon>Zingiberales</taxon>
        <taxon>Zingiberaceae</taxon>
        <taxon>Zingiber</taxon>
    </lineage>
</organism>
<feature type="region of interest" description="Disordered" evidence="1">
    <location>
        <begin position="221"/>
        <end position="241"/>
    </location>
</feature>
<dbReference type="Proteomes" id="UP000734854">
    <property type="component" value="Unassembled WGS sequence"/>
</dbReference>
<evidence type="ECO:0000256" key="1">
    <source>
        <dbReference type="SAM" id="MobiDB-lite"/>
    </source>
</evidence>
<proteinExistence type="predicted"/>
<evidence type="ECO:0000313" key="2">
    <source>
        <dbReference type="EMBL" id="KAG6486903.1"/>
    </source>
</evidence>
<name>A0A8J5KKC8_ZINOF</name>
<keyword evidence="3" id="KW-1185">Reference proteome</keyword>
<comment type="caution">
    <text evidence="2">The sequence shown here is derived from an EMBL/GenBank/DDBJ whole genome shotgun (WGS) entry which is preliminary data.</text>
</comment>
<reference evidence="2 3" key="1">
    <citation type="submission" date="2020-08" db="EMBL/GenBank/DDBJ databases">
        <title>Plant Genome Project.</title>
        <authorList>
            <person name="Zhang R.-G."/>
        </authorList>
    </citation>
    <scope>NUCLEOTIDE SEQUENCE [LARGE SCALE GENOMIC DNA]</scope>
    <source>
        <tissue evidence="2">Rhizome</tissue>
    </source>
</reference>
<accession>A0A8J5KKC8</accession>
<dbReference type="EMBL" id="JACMSC010000015">
    <property type="protein sequence ID" value="KAG6486903.1"/>
    <property type="molecule type" value="Genomic_DNA"/>
</dbReference>
<evidence type="ECO:0000313" key="3">
    <source>
        <dbReference type="Proteomes" id="UP000734854"/>
    </source>
</evidence>
<dbReference type="AlphaFoldDB" id="A0A8J5KKC8"/>
<protein>
    <submittedName>
        <fullName evidence="2">Uncharacterized protein</fullName>
    </submittedName>
</protein>
<gene>
    <name evidence="2" type="ORF">ZIOFF_055484</name>
</gene>